<keyword evidence="3" id="KW-1185">Reference proteome</keyword>
<dbReference type="OrthoDB" id="7560784at2"/>
<evidence type="ECO:0000259" key="1">
    <source>
        <dbReference type="Pfam" id="PF14065"/>
    </source>
</evidence>
<evidence type="ECO:0000313" key="3">
    <source>
        <dbReference type="Proteomes" id="UP000198379"/>
    </source>
</evidence>
<gene>
    <name evidence="2" type="ORF">SAMN06265376_10591</name>
</gene>
<reference evidence="2 3" key="1">
    <citation type="submission" date="2017-06" db="EMBL/GenBank/DDBJ databases">
        <authorList>
            <person name="Kim H.J."/>
            <person name="Triplett B.A."/>
        </authorList>
    </citation>
    <scope>NUCLEOTIDE SEQUENCE [LARGE SCALE GENOMIC DNA]</scope>
    <source>
        <strain evidence="2 3">DSM 25597</strain>
    </source>
</reference>
<dbReference type="Pfam" id="PF14065">
    <property type="entry name" value="Pvc16_N"/>
    <property type="match status" value="1"/>
</dbReference>
<dbReference type="EMBL" id="FZNY01000005">
    <property type="protein sequence ID" value="SNR98276.1"/>
    <property type="molecule type" value="Genomic_DNA"/>
</dbReference>
<feature type="domain" description="Pvc16 N-terminal" evidence="1">
    <location>
        <begin position="13"/>
        <end position="181"/>
    </location>
</feature>
<name>A0A239ARE0_9FLAO</name>
<accession>A0A239ARE0</accession>
<dbReference type="AlphaFoldDB" id="A0A239ARE0"/>
<proteinExistence type="predicted"/>
<dbReference type="Proteomes" id="UP000198379">
    <property type="component" value="Unassembled WGS sequence"/>
</dbReference>
<protein>
    <recommendedName>
        <fullName evidence="1">Pvc16 N-terminal domain-containing protein</fullName>
    </recommendedName>
</protein>
<dbReference type="RefSeq" id="WP_089372349.1">
    <property type="nucleotide sequence ID" value="NZ_BMEP01000006.1"/>
</dbReference>
<dbReference type="InterPro" id="IPR025351">
    <property type="entry name" value="Pvc16_N"/>
</dbReference>
<organism evidence="2 3">
    <name type="scientific">Dokdonia pacifica</name>
    <dbReference type="NCBI Taxonomy" id="1627892"/>
    <lineage>
        <taxon>Bacteria</taxon>
        <taxon>Pseudomonadati</taxon>
        <taxon>Bacteroidota</taxon>
        <taxon>Flavobacteriia</taxon>
        <taxon>Flavobacteriales</taxon>
        <taxon>Flavobacteriaceae</taxon>
        <taxon>Dokdonia</taxon>
    </lineage>
</organism>
<evidence type="ECO:0000313" key="2">
    <source>
        <dbReference type="EMBL" id="SNR98276.1"/>
    </source>
</evidence>
<sequence>MIHEAFQYTQSVFNQFIKNKFGVDEDKVVINTIVDQSGAIPVGNQNKIILSLIHVDQETVKSFYAKNQKLSDGNYVATPPSERYNIFLLVTSYFDDYNETLKFLNASIEFFQEHQILDASTNSDIPKGLQKLDFDFQKGGDYMQMHNLWSALGAKYQPSVIYKMRLITIASTGIDEFVPKITNISNHSTP</sequence>